<accession>A0A9P0X8N9</accession>
<gene>
    <name evidence="2" type="ORF">PIBRA_LOCUS3814</name>
</gene>
<evidence type="ECO:0000256" key="1">
    <source>
        <dbReference type="SAM" id="MobiDB-lite"/>
    </source>
</evidence>
<protein>
    <submittedName>
        <fullName evidence="2">Uncharacterized protein</fullName>
    </submittedName>
</protein>
<sequence>MIQVQDVGAAVVEVGRAAGGARARPSAGRLPPPATRYYADGKRPVHSPRGKNRESPSQCYRVSGTCGSHAQPANDDSWLVRLKKPVGLPMAGKLRARHNNI</sequence>
<keyword evidence="3" id="KW-1185">Reference proteome</keyword>
<dbReference type="AlphaFoldDB" id="A0A9P0X8N9"/>
<dbReference type="Proteomes" id="UP001152562">
    <property type="component" value="Unassembled WGS sequence"/>
</dbReference>
<name>A0A9P0X8N9_PIEBR</name>
<proteinExistence type="predicted"/>
<evidence type="ECO:0000313" key="2">
    <source>
        <dbReference type="EMBL" id="CAH4020832.1"/>
    </source>
</evidence>
<feature type="region of interest" description="Disordered" evidence="1">
    <location>
        <begin position="18"/>
        <end position="63"/>
    </location>
</feature>
<organism evidence="2 3">
    <name type="scientific">Pieris brassicae</name>
    <name type="common">White butterfly</name>
    <name type="synonym">Large white butterfly</name>
    <dbReference type="NCBI Taxonomy" id="7116"/>
    <lineage>
        <taxon>Eukaryota</taxon>
        <taxon>Metazoa</taxon>
        <taxon>Ecdysozoa</taxon>
        <taxon>Arthropoda</taxon>
        <taxon>Hexapoda</taxon>
        <taxon>Insecta</taxon>
        <taxon>Pterygota</taxon>
        <taxon>Neoptera</taxon>
        <taxon>Endopterygota</taxon>
        <taxon>Lepidoptera</taxon>
        <taxon>Glossata</taxon>
        <taxon>Ditrysia</taxon>
        <taxon>Papilionoidea</taxon>
        <taxon>Pieridae</taxon>
        <taxon>Pierinae</taxon>
        <taxon>Pieris</taxon>
    </lineage>
</organism>
<dbReference type="EMBL" id="CALOZG010000004">
    <property type="protein sequence ID" value="CAH4020832.1"/>
    <property type="molecule type" value="Genomic_DNA"/>
</dbReference>
<evidence type="ECO:0000313" key="3">
    <source>
        <dbReference type="Proteomes" id="UP001152562"/>
    </source>
</evidence>
<reference evidence="2" key="1">
    <citation type="submission" date="2022-05" db="EMBL/GenBank/DDBJ databases">
        <authorList>
            <person name="Okamura Y."/>
        </authorList>
    </citation>
    <scope>NUCLEOTIDE SEQUENCE</scope>
</reference>
<comment type="caution">
    <text evidence="2">The sequence shown here is derived from an EMBL/GenBank/DDBJ whole genome shotgun (WGS) entry which is preliminary data.</text>
</comment>
<feature type="compositionally biased region" description="Low complexity" evidence="1">
    <location>
        <begin position="18"/>
        <end position="29"/>
    </location>
</feature>